<dbReference type="InterPro" id="IPR001223">
    <property type="entry name" value="Glyco_hydro18_cat"/>
</dbReference>
<dbReference type="SUPFAM" id="SSF51445">
    <property type="entry name" value="(Trans)glycosidases"/>
    <property type="match status" value="1"/>
</dbReference>
<dbReference type="SMART" id="SM00495">
    <property type="entry name" value="ChtBD3"/>
    <property type="match status" value="2"/>
</dbReference>
<protein>
    <recommendedName>
        <fullName evidence="2">chitinase</fullName>
        <ecNumber evidence="2">3.2.1.14</ecNumber>
    </recommendedName>
</protein>
<proteinExistence type="predicted"/>
<evidence type="ECO:0000256" key="4">
    <source>
        <dbReference type="ARBA" id="ARBA00023024"/>
    </source>
</evidence>
<keyword evidence="7" id="KW-0624">Polysaccharide degradation</keyword>
<keyword evidence="4" id="KW-0146">Chitin degradation</keyword>
<dbReference type="GO" id="GO:0008843">
    <property type="term" value="F:endochitinase activity"/>
    <property type="evidence" value="ECO:0007669"/>
    <property type="project" value="UniProtKB-EC"/>
</dbReference>
<gene>
    <name evidence="12" type="ORF">PBOR_29245</name>
</gene>
<dbReference type="SMART" id="SM00636">
    <property type="entry name" value="Glyco_18"/>
    <property type="match status" value="1"/>
</dbReference>
<dbReference type="GO" id="GO:0030246">
    <property type="term" value="F:carbohydrate binding"/>
    <property type="evidence" value="ECO:0007669"/>
    <property type="project" value="InterPro"/>
</dbReference>
<dbReference type="Proteomes" id="UP000029518">
    <property type="component" value="Chromosome"/>
</dbReference>
<evidence type="ECO:0000313" key="13">
    <source>
        <dbReference type="Proteomes" id="UP000029518"/>
    </source>
</evidence>
<dbReference type="FunFam" id="3.20.20.80:FF:000153">
    <property type="entry name" value="Chitinase A1"/>
    <property type="match status" value="1"/>
</dbReference>
<comment type="catalytic activity">
    <reaction evidence="1">
        <text>Random endo-hydrolysis of N-acetyl-beta-D-glucosaminide (1-&gt;4)-beta-linkages in chitin and chitodextrins.</text>
        <dbReference type="EC" id="3.2.1.14"/>
    </reaction>
</comment>
<dbReference type="CDD" id="cd06548">
    <property type="entry name" value="GH18_chitinase"/>
    <property type="match status" value="1"/>
</dbReference>
<accession>A0A089LKE4</accession>
<dbReference type="InterPro" id="IPR001579">
    <property type="entry name" value="Glyco_hydro_18_chit_AS"/>
</dbReference>
<dbReference type="RefSeq" id="WP_042217152.1">
    <property type="nucleotide sequence ID" value="NZ_CP009285.1"/>
</dbReference>
<evidence type="ECO:0000256" key="3">
    <source>
        <dbReference type="ARBA" id="ARBA00022801"/>
    </source>
</evidence>
<dbReference type="InterPro" id="IPR011583">
    <property type="entry name" value="Chitinase_II/V-like_cat"/>
</dbReference>
<keyword evidence="6 8" id="KW-0326">Glycosidase</keyword>
<evidence type="ECO:0000256" key="10">
    <source>
        <dbReference type="SAM" id="SignalP"/>
    </source>
</evidence>
<dbReference type="EMBL" id="CP009285">
    <property type="protein sequence ID" value="AIQ60570.1"/>
    <property type="molecule type" value="Genomic_DNA"/>
</dbReference>
<sequence length="653" mass="69407">MVFIKKKSRKTFVLGLAAVLFLSLLTALGTNTKTANAASDYKIVGYYASWAAYGRAYNVTDIDPNKMNVINYAFADICWNGIHGNPDPTGPNPVTWSCQNEQGQTISVPNGTIVLGDPWIDAQKSFGDDKWDDPIKGNLKQLWKLKEKNPNLKTVISVGGWTWSNRFSDVAATAATREVFANSAVDFIRKYQMDGVDLDWEYPVSGGLAGNSYRPEDKQNYVLLLQKIREKLNAAGTADGKTYLLTIASGAGPAYIQNNNLSGIAAVVDWINIMTYDFNGSWNTTTGHNAPLYYDPAAASSGLTEPANYNIDKAVTSYLSAGVPASKLVLGMPFYGRGWGGAPATGNGQYQVSAGISSTGTWEKGNYDFSDLEANYINKNGYTRYWNNTSKVPYLYNPSNQTFISYDDVESIGYKTSYLKSKGLAGAMFWETSGDRNRTLQTKLSADLGGGVVTPTPTPTTTPSPTPTATVKPSATPSATPSPTPTATVKPSATPTATPAPTATVAPTATPGQCTAAAWSSTAVYTQGQQASYGGVLYEAKWWTQGERPDLSGAYGAWKVIGTCGNTTPLPSATPASTVSPSATPTAAPTATPAVTSTPSPTATTGTLAWAAGIAYKAGDVVTYSGKSYTCLQAHTSLVSWEPSTTPALWKLN</sequence>
<dbReference type="PANTHER" id="PTHR11177">
    <property type="entry name" value="CHITINASE"/>
    <property type="match status" value="1"/>
</dbReference>
<dbReference type="CDD" id="cd12214">
    <property type="entry name" value="ChiA1_BD"/>
    <property type="match status" value="1"/>
</dbReference>
<feature type="domain" description="GH18" evidence="11">
    <location>
        <begin position="41"/>
        <end position="451"/>
    </location>
</feature>
<dbReference type="Gene3D" id="3.20.20.80">
    <property type="entry name" value="Glycosidases"/>
    <property type="match status" value="1"/>
</dbReference>
<evidence type="ECO:0000256" key="9">
    <source>
        <dbReference type="SAM" id="MobiDB-lite"/>
    </source>
</evidence>
<evidence type="ECO:0000256" key="2">
    <source>
        <dbReference type="ARBA" id="ARBA00012729"/>
    </source>
</evidence>
<evidence type="ECO:0000256" key="7">
    <source>
        <dbReference type="ARBA" id="ARBA00023326"/>
    </source>
</evidence>
<feature type="signal peptide" evidence="10">
    <location>
        <begin position="1"/>
        <end position="37"/>
    </location>
</feature>
<dbReference type="InterPro" id="IPR017853">
    <property type="entry name" value="GH"/>
</dbReference>
<feature type="region of interest" description="Disordered" evidence="9">
    <location>
        <begin position="444"/>
        <end position="509"/>
    </location>
</feature>
<dbReference type="Pfam" id="PF02839">
    <property type="entry name" value="CBM_5_12"/>
    <property type="match status" value="2"/>
</dbReference>
<dbReference type="Gene3D" id="3.10.50.10">
    <property type="match status" value="1"/>
</dbReference>
<feature type="compositionally biased region" description="Low complexity" evidence="9">
    <location>
        <begin position="467"/>
        <end position="509"/>
    </location>
</feature>
<reference evidence="12" key="1">
    <citation type="submission" date="2014-08" db="EMBL/GenBank/DDBJ databases">
        <title>Comparative genomics of the Paenibacillus odorifer group.</title>
        <authorList>
            <person name="den Bakker H.C."/>
            <person name="Tsai Y.-C.Y.-C."/>
            <person name="Martin N."/>
            <person name="Korlach J."/>
            <person name="Wiedmann M."/>
        </authorList>
    </citation>
    <scope>NUCLEOTIDE SEQUENCE [LARGE SCALE GENOMIC DNA]</scope>
    <source>
        <strain evidence="12">DSM 13188</strain>
    </source>
</reference>
<dbReference type="SUPFAM" id="SSF54556">
    <property type="entry name" value="Chitinase insertion domain"/>
    <property type="match status" value="1"/>
</dbReference>
<keyword evidence="10" id="KW-0732">Signal</keyword>
<dbReference type="PANTHER" id="PTHR11177:SF317">
    <property type="entry name" value="CHITINASE 12-RELATED"/>
    <property type="match status" value="1"/>
</dbReference>
<dbReference type="OrthoDB" id="9775889at2"/>
<dbReference type="PROSITE" id="PS01095">
    <property type="entry name" value="GH18_1"/>
    <property type="match status" value="1"/>
</dbReference>
<dbReference type="CDD" id="cd12215">
    <property type="entry name" value="ChiC_BD"/>
    <property type="match status" value="1"/>
</dbReference>
<evidence type="ECO:0000256" key="5">
    <source>
        <dbReference type="ARBA" id="ARBA00023277"/>
    </source>
</evidence>
<dbReference type="EC" id="3.2.1.14" evidence="2"/>
<dbReference type="GO" id="GO:0005576">
    <property type="term" value="C:extracellular region"/>
    <property type="evidence" value="ECO:0007669"/>
    <property type="project" value="InterPro"/>
</dbReference>
<feature type="compositionally biased region" description="Pro residues" evidence="9">
    <location>
        <begin position="456"/>
        <end position="466"/>
    </location>
</feature>
<dbReference type="InterPro" id="IPR036573">
    <property type="entry name" value="CBM_sf_5/12"/>
</dbReference>
<evidence type="ECO:0000256" key="6">
    <source>
        <dbReference type="ARBA" id="ARBA00023295"/>
    </source>
</evidence>
<dbReference type="InterPro" id="IPR029070">
    <property type="entry name" value="Chitinase_insertion_sf"/>
</dbReference>
<keyword evidence="13" id="KW-1185">Reference proteome</keyword>
<keyword evidence="5" id="KW-0119">Carbohydrate metabolism</keyword>
<dbReference type="Pfam" id="PF00704">
    <property type="entry name" value="Glyco_hydro_18"/>
    <property type="match status" value="1"/>
</dbReference>
<dbReference type="HOGENOM" id="CLU_002833_14_3_9"/>
<evidence type="ECO:0000313" key="12">
    <source>
        <dbReference type="EMBL" id="AIQ60570.1"/>
    </source>
</evidence>
<dbReference type="GO" id="GO:0006032">
    <property type="term" value="P:chitin catabolic process"/>
    <property type="evidence" value="ECO:0007669"/>
    <property type="project" value="UniProtKB-KW"/>
</dbReference>
<evidence type="ECO:0000259" key="11">
    <source>
        <dbReference type="PROSITE" id="PS51910"/>
    </source>
</evidence>
<dbReference type="PROSITE" id="PS51910">
    <property type="entry name" value="GH18_2"/>
    <property type="match status" value="1"/>
</dbReference>
<dbReference type="KEGG" id="pbd:PBOR_29245"/>
<dbReference type="AlphaFoldDB" id="A0A089LKE4"/>
<dbReference type="InterPro" id="IPR003610">
    <property type="entry name" value="CBM5/12"/>
</dbReference>
<feature type="region of interest" description="Disordered" evidence="9">
    <location>
        <begin position="572"/>
        <end position="602"/>
    </location>
</feature>
<evidence type="ECO:0000256" key="1">
    <source>
        <dbReference type="ARBA" id="ARBA00000822"/>
    </source>
</evidence>
<dbReference type="InterPro" id="IPR050314">
    <property type="entry name" value="Glycosyl_Hydrlase_18"/>
</dbReference>
<dbReference type="Gene3D" id="2.10.10.20">
    <property type="entry name" value="Carbohydrate-binding module superfamily 5/12"/>
    <property type="match status" value="2"/>
</dbReference>
<feature type="chain" id="PRO_5001846562" description="chitinase" evidence="10">
    <location>
        <begin position="38"/>
        <end position="653"/>
    </location>
</feature>
<dbReference type="GO" id="GO:0008061">
    <property type="term" value="F:chitin binding"/>
    <property type="evidence" value="ECO:0007669"/>
    <property type="project" value="InterPro"/>
</dbReference>
<keyword evidence="3 8" id="KW-0378">Hydrolase</keyword>
<evidence type="ECO:0000256" key="8">
    <source>
        <dbReference type="RuleBase" id="RU000489"/>
    </source>
</evidence>
<name>A0A089LKE4_PAEBO</name>
<organism evidence="12 13">
    <name type="scientific">Paenibacillus borealis</name>
    <dbReference type="NCBI Taxonomy" id="160799"/>
    <lineage>
        <taxon>Bacteria</taxon>
        <taxon>Bacillati</taxon>
        <taxon>Bacillota</taxon>
        <taxon>Bacilli</taxon>
        <taxon>Bacillales</taxon>
        <taxon>Paenibacillaceae</taxon>
        <taxon>Paenibacillus</taxon>
    </lineage>
</organism>
<dbReference type="GO" id="GO:0000272">
    <property type="term" value="P:polysaccharide catabolic process"/>
    <property type="evidence" value="ECO:0007669"/>
    <property type="project" value="UniProtKB-KW"/>
</dbReference>
<dbReference type="SUPFAM" id="SSF51055">
    <property type="entry name" value="Carbohydrate binding domain"/>
    <property type="match status" value="2"/>
</dbReference>